<sequence length="622" mass="67010">MDNTWSLLSGAMRSADAPKGLRRGTVRRVARFARPHWPRLLIFLGLTVVAAVLAVSTPLLAGRVVDAIVNGSAASTVIVLALVIAAIAIADAGIGLAERWQSARIGEGLIFDLRRAVFEHVQRMPIAFFTRTRTGALVSRLNNDVIGAQRTFTATLSGLVTNVIQLVLSLAVMVTLSWQVTLLALVLLPVFVLPARRIGRRMAQLQRESATLNASMTTQMTERFSAPGATLVKLFGRPKVEAEEFSGRAGRVRDIGVRTAMLTRWFMTSLTLVSALAQALVYGLGGWLALRGSLDAGTVVALALLLTRLYTPLTALANVRVDVMTAFVSFERIFEVLDVDPMIKERPDPVPLPEAGVSVEFADVRFSYPSAEKYSLASLEEVATVDSRGGEEVLHGVSFVAEPGQMVALVGSSGAGKSTIASLVPRLYDADSGAVRLSGVDVSELSFETLRRTVGVVTQDGHLFHDTIRANLTYAAPEATEDEIWNALQRSRLATLVRSLPDGLDTIVGERGYRFSGGERQRLTIARLLLAQPRVVVLDEATSHLDSESEVAVGAALTDALHGRTALVIAHRLSTVRAADQILVVEAGRIVERGTHEQLLAVGGRYAELYRTQFAQNEPAAA</sequence>
<dbReference type="GO" id="GO:0005886">
    <property type="term" value="C:plasma membrane"/>
    <property type="evidence" value="ECO:0007669"/>
    <property type="project" value="UniProtKB-SubCell"/>
</dbReference>
<accession>A0A7X5ZQR8</accession>
<comment type="subcellular location">
    <subcellularLocation>
        <location evidence="1">Cell membrane</location>
        <topology evidence="1">Multi-pass membrane protein</topology>
    </subcellularLocation>
</comment>
<dbReference type="InterPro" id="IPR003439">
    <property type="entry name" value="ABC_transporter-like_ATP-bd"/>
</dbReference>
<dbReference type="PROSITE" id="PS00211">
    <property type="entry name" value="ABC_TRANSPORTER_1"/>
    <property type="match status" value="1"/>
</dbReference>
<dbReference type="Pfam" id="PF00664">
    <property type="entry name" value="ABC_membrane"/>
    <property type="match status" value="1"/>
</dbReference>
<dbReference type="Gene3D" id="3.40.50.300">
    <property type="entry name" value="P-loop containing nucleotide triphosphate hydrolases"/>
    <property type="match status" value="1"/>
</dbReference>
<dbReference type="PANTHER" id="PTHR43394">
    <property type="entry name" value="ATP-DEPENDENT PERMEASE MDL1, MITOCHONDRIAL"/>
    <property type="match status" value="1"/>
</dbReference>
<keyword evidence="5" id="KW-0547">Nucleotide-binding</keyword>
<keyword evidence="7 10" id="KW-1133">Transmembrane helix</keyword>
<evidence type="ECO:0000256" key="2">
    <source>
        <dbReference type="ARBA" id="ARBA00022448"/>
    </source>
</evidence>
<keyword evidence="3" id="KW-1003">Cell membrane</keyword>
<reference evidence="13 14" key="1">
    <citation type="submission" date="2020-03" db="EMBL/GenBank/DDBJ databases">
        <title>Sequencing the genomes of 1000 actinobacteria strains.</title>
        <authorList>
            <person name="Klenk H.-P."/>
        </authorList>
    </citation>
    <scope>NUCLEOTIDE SEQUENCE [LARGE SCALE GENOMIC DNA]</scope>
    <source>
        <strain evidence="13 14">DSM 45685</strain>
    </source>
</reference>
<dbReference type="EMBL" id="JAAOYM010000001">
    <property type="protein sequence ID" value="NIJ11771.1"/>
    <property type="molecule type" value="Genomic_DNA"/>
</dbReference>
<dbReference type="InterPro" id="IPR003593">
    <property type="entry name" value="AAA+_ATPase"/>
</dbReference>
<dbReference type="Proteomes" id="UP000545493">
    <property type="component" value="Unassembled WGS sequence"/>
</dbReference>
<dbReference type="InterPro" id="IPR036640">
    <property type="entry name" value="ABC1_TM_sf"/>
</dbReference>
<dbReference type="GO" id="GO:0015421">
    <property type="term" value="F:ABC-type oligopeptide transporter activity"/>
    <property type="evidence" value="ECO:0007669"/>
    <property type="project" value="TreeGrafter"/>
</dbReference>
<comment type="caution">
    <text evidence="13">The sequence shown here is derived from an EMBL/GenBank/DDBJ whole genome shotgun (WGS) entry which is preliminary data.</text>
</comment>
<feature type="domain" description="ABC transmembrane type-1" evidence="12">
    <location>
        <begin position="41"/>
        <end position="325"/>
    </location>
</feature>
<dbReference type="InterPro" id="IPR039421">
    <property type="entry name" value="Type_1_exporter"/>
</dbReference>
<feature type="transmembrane region" description="Helical" evidence="10">
    <location>
        <begin position="178"/>
        <end position="195"/>
    </location>
</feature>
<dbReference type="InterPro" id="IPR011527">
    <property type="entry name" value="ABC1_TM_dom"/>
</dbReference>
<keyword evidence="14" id="KW-1185">Reference proteome</keyword>
<evidence type="ECO:0000256" key="8">
    <source>
        <dbReference type="ARBA" id="ARBA00023136"/>
    </source>
</evidence>
<comment type="similarity">
    <text evidence="9">Belongs to the ABC transporter superfamily. Lipid exporter (TC 3.A.1.106) family.</text>
</comment>
<dbReference type="AlphaFoldDB" id="A0A7X5ZQR8"/>
<dbReference type="PROSITE" id="PS50929">
    <property type="entry name" value="ABC_TM1F"/>
    <property type="match status" value="1"/>
</dbReference>
<dbReference type="SUPFAM" id="SSF52540">
    <property type="entry name" value="P-loop containing nucleoside triphosphate hydrolases"/>
    <property type="match status" value="1"/>
</dbReference>
<keyword evidence="6" id="KW-0067">ATP-binding</keyword>
<dbReference type="RefSeq" id="WP_167169534.1">
    <property type="nucleotide sequence ID" value="NZ_JAAOYM010000001.1"/>
</dbReference>
<evidence type="ECO:0000256" key="6">
    <source>
        <dbReference type="ARBA" id="ARBA00022840"/>
    </source>
</evidence>
<evidence type="ECO:0000256" key="9">
    <source>
        <dbReference type="ARBA" id="ARBA00061644"/>
    </source>
</evidence>
<evidence type="ECO:0000256" key="10">
    <source>
        <dbReference type="SAM" id="Phobius"/>
    </source>
</evidence>
<evidence type="ECO:0000256" key="3">
    <source>
        <dbReference type="ARBA" id="ARBA00022475"/>
    </source>
</evidence>
<protein>
    <submittedName>
        <fullName evidence="13">ABC-type multidrug transport system fused ATPase/permease subunit</fullName>
    </submittedName>
</protein>
<proteinExistence type="inferred from homology"/>
<keyword evidence="2" id="KW-0813">Transport</keyword>
<evidence type="ECO:0000256" key="7">
    <source>
        <dbReference type="ARBA" id="ARBA00022989"/>
    </source>
</evidence>
<name>A0A7X5ZQR8_9PSEU</name>
<dbReference type="Pfam" id="PF00005">
    <property type="entry name" value="ABC_tran"/>
    <property type="match status" value="1"/>
</dbReference>
<dbReference type="SUPFAM" id="SSF90123">
    <property type="entry name" value="ABC transporter transmembrane region"/>
    <property type="match status" value="1"/>
</dbReference>
<evidence type="ECO:0000313" key="14">
    <source>
        <dbReference type="Proteomes" id="UP000545493"/>
    </source>
</evidence>
<dbReference type="Gene3D" id="1.20.1560.10">
    <property type="entry name" value="ABC transporter type 1, transmembrane domain"/>
    <property type="match status" value="1"/>
</dbReference>
<keyword evidence="4 10" id="KW-0812">Transmembrane</keyword>
<dbReference type="InterPro" id="IPR027417">
    <property type="entry name" value="P-loop_NTPase"/>
</dbReference>
<evidence type="ECO:0000259" key="11">
    <source>
        <dbReference type="PROSITE" id="PS50893"/>
    </source>
</evidence>
<dbReference type="FunFam" id="3.40.50.300:FF:000299">
    <property type="entry name" value="ABC transporter ATP-binding protein/permease"/>
    <property type="match status" value="1"/>
</dbReference>
<evidence type="ECO:0000256" key="4">
    <source>
        <dbReference type="ARBA" id="ARBA00022692"/>
    </source>
</evidence>
<feature type="transmembrane region" description="Helical" evidence="10">
    <location>
        <begin position="265"/>
        <end position="290"/>
    </location>
</feature>
<evidence type="ECO:0000256" key="1">
    <source>
        <dbReference type="ARBA" id="ARBA00004651"/>
    </source>
</evidence>
<organism evidence="13 14">
    <name type="scientific">Saccharomonospora amisosensis</name>
    <dbReference type="NCBI Taxonomy" id="1128677"/>
    <lineage>
        <taxon>Bacteria</taxon>
        <taxon>Bacillati</taxon>
        <taxon>Actinomycetota</taxon>
        <taxon>Actinomycetes</taxon>
        <taxon>Pseudonocardiales</taxon>
        <taxon>Pseudonocardiaceae</taxon>
        <taxon>Saccharomonospora</taxon>
    </lineage>
</organism>
<dbReference type="InterPro" id="IPR017871">
    <property type="entry name" value="ABC_transporter-like_CS"/>
</dbReference>
<keyword evidence="8 10" id="KW-0472">Membrane</keyword>
<dbReference type="SMART" id="SM00382">
    <property type="entry name" value="AAA"/>
    <property type="match status" value="1"/>
</dbReference>
<dbReference type="PROSITE" id="PS50893">
    <property type="entry name" value="ABC_TRANSPORTER_2"/>
    <property type="match status" value="1"/>
</dbReference>
<feature type="transmembrane region" description="Helical" evidence="10">
    <location>
        <begin position="73"/>
        <end position="94"/>
    </location>
</feature>
<dbReference type="GO" id="GO:0005524">
    <property type="term" value="F:ATP binding"/>
    <property type="evidence" value="ECO:0007669"/>
    <property type="project" value="UniProtKB-KW"/>
</dbReference>
<feature type="transmembrane region" description="Helical" evidence="10">
    <location>
        <begin position="40"/>
        <end position="61"/>
    </location>
</feature>
<dbReference type="GO" id="GO:0016887">
    <property type="term" value="F:ATP hydrolysis activity"/>
    <property type="evidence" value="ECO:0007669"/>
    <property type="project" value="InterPro"/>
</dbReference>
<dbReference type="PANTHER" id="PTHR43394:SF1">
    <property type="entry name" value="ATP-BINDING CASSETTE SUB-FAMILY B MEMBER 10, MITOCHONDRIAL"/>
    <property type="match status" value="1"/>
</dbReference>
<evidence type="ECO:0000256" key="5">
    <source>
        <dbReference type="ARBA" id="ARBA00022741"/>
    </source>
</evidence>
<evidence type="ECO:0000259" key="12">
    <source>
        <dbReference type="PROSITE" id="PS50929"/>
    </source>
</evidence>
<feature type="domain" description="ABC transporter" evidence="11">
    <location>
        <begin position="377"/>
        <end position="612"/>
    </location>
</feature>
<gene>
    <name evidence="13" type="ORF">FHU38_002115</name>
</gene>
<dbReference type="CDD" id="cd18550">
    <property type="entry name" value="ABC_6TM_exporter_like"/>
    <property type="match status" value="1"/>
</dbReference>
<evidence type="ECO:0000313" key="13">
    <source>
        <dbReference type="EMBL" id="NIJ11771.1"/>
    </source>
</evidence>